<gene>
    <name evidence="3" type="ORF">GS601_18545</name>
</gene>
<comment type="caution">
    <text evidence="3">The sequence shown here is derived from an EMBL/GenBank/DDBJ whole genome shotgun (WGS) entry which is preliminary data.</text>
</comment>
<accession>A0A8J8CN59</accession>
<dbReference type="Proteomes" id="UP000646053">
    <property type="component" value="Unassembled WGS sequence"/>
</dbReference>
<reference evidence="3" key="1">
    <citation type="submission" date="2019-12" db="EMBL/GenBank/DDBJ databases">
        <title>High-Quality draft genome sequences of three cyanobacteria isolated from the limestone walls of the Old Cathedral of Coimbra.</title>
        <authorList>
            <person name="Tiago I."/>
            <person name="Soares F."/>
            <person name="Portugal A."/>
        </authorList>
    </citation>
    <scope>NUCLEOTIDE SEQUENCE</scope>
    <source>
        <strain evidence="3">A</strain>
    </source>
</reference>
<dbReference type="SMART" id="SM00567">
    <property type="entry name" value="EZ_HEAT"/>
    <property type="match status" value="9"/>
</dbReference>
<organism evidence="3 4">
    <name type="scientific">Myxacorys almedinensis A</name>
    <dbReference type="NCBI Taxonomy" id="2690445"/>
    <lineage>
        <taxon>Bacteria</taxon>
        <taxon>Bacillati</taxon>
        <taxon>Cyanobacteriota</taxon>
        <taxon>Cyanophyceae</taxon>
        <taxon>Leptolyngbyales</taxon>
        <taxon>Leptolyngbyaceae</taxon>
        <taxon>Myxacorys</taxon>
        <taxon>Myxacorys almedinensis</taxon>
    </lineage>
</organism>
<evidence type="ECO:0000313" key="3">
    <source>
        <dbReference type="EMBL" id="NDJ19265.1"/>
    </source>
</evidence>
<name>A0A8J8CN59_9CYAN</name>
<evidence type="ECO:0000256" key="1">
    <source>
        <dbReference type="ARBA" id="ARBA00022549"/>
    </source>
</evidence>
<dbReference type="PANTHER" id="PTHR12697">
    <property type="entry name" value="PBS LYASE HEAT-LIKE PROTEIN"/>
    <property type="match status" value="1"/>
</dbReference>
<dbReference type="Gene3D" id="1.25.10.10">
    <property type="entry name" value="Leucine-rich Repeat Variant"/>
    <property type="match status" value="3"/>
</dbReference>
<dbReference type="Pfam" id="PF13646">
    <property type="entry name" value="HEAT_2"/>
    <property type="match status" value="2"/>
</dbReference>
<sequence length="445" mass="48719">MIYQEILDQAHHASQTGDWALLSQYLCQLLLSEEAPSAPSSLFADSQTATELLNLAFQVLEFGNFQERWDIAKIFPMFGMAAGGSQFPRAIASLIDLLEDEDSDPEAQWFAIRILGGFDQPEGIAALIEVLKTSDNEELSEITVTALAQMGKPTIPMLARLLDDDSTRLLAVQTLGRIRHSETVPLLLGVVNDGDAEVRAIAIESLGSFHSPQIVEALVYALNDQATPVRRAAVSALGFCTPDDVQGLDVVAHLHPRLRDFNIEVCCQSAIALGRIGTLAAIEALSDVLRSPHTPERLSIEITRALVWSDQPDALRQIHQALTELALPDGVRLEMVTALGRIDDRDLKRQATHILLEILNQDSKFAKSAMGRQAIALSLGQLGDQRSIEPLIYLLAEQDVGVRLHVISALKTLNATTAYQTLKDLSTTEDLELSEGIAIALQEWR</sequence>
<evidence type="ECO:0000256" key="2">
    <source>
        <dbReference type="ARBA" id="ARBA00022738"/>
    </source>
</evidence>
<dbReference type="PANTHER" id="PTHR12697:SF5">
    <property type="entry name" value="DEOXYHYPUSINE HYDROXYLASE"/>
    <property type="match status" value="1"/>
</dbReference>
<dbReference type="RefSeq" id="WP_162424789.1">
    <property type="nucleotide sequence ID" value="NZ_WVIE01000027.1"/>
</dbReference>
<dbReference type="AlphaFoldDB" id="A0A8J8CN59"/>
<dbReference type="GO" id="GO:0030089">
    <property type="term" value="C:phycobilisome"/>
    <property type="evidence" value="ECO:0007669"/>
    <property type="project" value="UniProtKB-KW"/>
</dbReference>
<protein>
    <submittedName>
        <fullName evidence="3">Uncharacterized protein</fullName>
    </submittedName>
</protein>
<proteinExistence type="predicted"/>
<keyword evidence="4" id="KW-1185">Reference proteome</keyword>
<dbReference type="InterPro" id="IPR004155">
    <property type="entry name" value="PBS_lyase_HEAT"/>
</dbReference>
<dbReference type="Pfam" id="PF03130">
    <property type="entry name" value="HEAT_PBS"/>
    <property type="match status" value="1"/>
</dbReference>
<evidence type="ECO:0000313" key="4">
    <source>
        <dbReference type="Proteomes" id="UP000646053"/>
    </source>
</evidence>
<dbReference type="EMBL" id="WVIE01000027">
    <property type="protein sequence ID" value="NDJ19265.1"/>
    <property type="molecule type" value="Genomic_DNA"/>
</dbReference>
<dbReference type="SUPFAM" id="SSF48371">
    <property type="entry name" value="ARM repeat"/>
    <property type="match status" value="2"/>
</dbReference>
<dbReference type="InterPro" id="IPR016024">
    <property type="entry name" value="ARM-type_fold"/>
</dbReference>
<dbReference type="GO" id="GO:0016491">
    <property type="term" value="F:oxidoreductase activity"/>
    <property type="evidence" value="ECO:0007669"/>
    <property type="project" value="TreeGrafter"/>
</dbReference>
<dbReference type="InterPro" id="IPR011989">
    <property type="entry name" value="ARM-like"/>
</dbReference>
<keyword evidence="2" id="KW-0605">Phycobilisome</keyword>
<keyword evidence="1" id="KW-0042">Antenna complex</keyword>